<accession>A0A0S6W0E7</accession>
<feature type="transmembrane region" description="Helical" evidence="9">
    <location>
        <begin position="21"/>
        <end position="39"/>
    </location>
</feature>
<evidence type="ECO:0000256" key="3">
    <source>
        <dbReference type="ARBA" id="ARBA00022475"/>
    </source>
</evidence>
<feature type="transmembrane region" description="Helical" evidence="9">
    <location>
        <begin position="51"/>
        <end position="72"/>
    </location>
</feature>
<dbReference type="STRING" id="1499966.U14_02376"/>
<dbReference type="Proteomes" id="UP000030700">
    <property type="component" value="Unassembled WGS sequence"/>
</dbReference>
<dbReference type="PANTHER" id="PTHR32196">
    <property type="entry name" value="ABC TRANSPORTER PERMEASE PROTEIN YPHD-RELATED-RELATED"/>
    <property type="match status" value="1"/>
</dbReference>
<dbReference type="AlphaFoldDB" id="A0A0S6W0E7"/>
<dbReference type="HOGENOM" id="CLU_028880_2_2_0"/>
<feature type="transmembrane region" description="Helical" evidence="9">
    <location>
        <begin position="108"/>
        <end position="128"/>
    </location>
</feature>
<sequence>MTVIERLPAPLVKFGRWLRRAGILGQVLSLAIVVGFFTIGTGGKYLSWPNIQVILNLAGIPAILAIGLHQAIVLGAIDLSAEGAAGLAIVFVGLLLRNKYNTQDVGMWIIPITVAAGAFSGVISGLVITKLKIPSFISTLGVGWTLYGLAVYINKATTIPLLDDRIQKIVNGNILGIPTIAIIALILMLIIQFVQDRTRFGRYIYAIGGDELLAKQAGINVDRIKIMVFTLAGCFYGLSALFLSTRLGSAHPRSGLNLLFPTITASAVGGVALTGGIGGAKNAALGALIVTALNDGLILMRVSPYIQQAVNGVVLVAAVALTIDRKKLGFIK</sequence>
<dbReference type="Pfam" id="PF02653">
    <property type="entry name" value="BPD_transp_2"/>
    <property type="match status" value="1"/>
</dbReference>
<evidence type="ECO:0000256" key="7">
    <source>
        <dbReference type="ARBA" id="ARBA00023136"/>
    </source>
</evidence>
<comment type="subcellular location">
    <subcellularLocation>
        <location evidence="1">Cell membrane</location>
        <topology evidence="1">Multi-pass membrane protein</topology>
    </subcellularLocation>
</comment>
<evidence type="ECO:0000256" key="4">
    <source>
        <dbReference type="ARBA" id="ARBA00022519"/>
    </source>
</evidence>
<keyword evidence="11" id="KW-1185">Reference proteome</keyword>
<organism evidence="10 11">
    <name type="scientific">Candidatus Moduliflexus flocculans</name>
    <dbReference type="NCBI Taxonomy" id="1499966"/>
    <lineage>
        <taxon>Bacteria</taxon>
        <taxon>Candidatus Moduliflexota</taxon>
        <taxon>Candidatus Moduliflexia</taxon>
        <taxon>Candidatus Moduliflexales</taxon>
        <taxon>Candidatus Moduliflexaceae</taxon>
    </lineage>
</organism>
<dbReference type="GO" id="GO:0005886">
    <property type="term" value="C:plasma membrane"/>
    <property type="evidence" value="ECO:0007669"/>
    <property type="project" value="UniProtKB-SubCell"/>
</dbReference>
<dbReference type="PANTHER" id="PTHR32196:SF71">
    <property type="entry name" value="AUTOINDUCER 2 IMPORT SYSTEM PERMEASE PROTEIN LSRD"/>
    <property type="match status" value="1"/>
</dbReference>
<dbReference type="EMBL" id="DF820456">
    <property type="protein sequence ID" value="GAK51134.1"/>
    <property type="molecule type" value="Genomic_DNA"/>
</dbReference>
<evidence type="ECO:0000313" key="10">
    <source>
        <dbReference type="EMBL" id="GAK51134.1"/>
    </source>
</evidence>
<proteinExistence type="predicted"/>
<evidence type="ECO:0000256" key="9">
    <source>
        <dbReference type="SAM" id="Phobius"/>
    </source>
</evidence>
<feature type="transmembrane region" description="Helical" evidence="9">
    <location>
        <begin position="255"/>
        <end position="275"/>
    </location>
</feature>
<name>A0A0S6W0E7_9BACT</name>
<evidence type="ECO:0000256" key="1">
    <source>
        <dbReference type="ARBA" id="ARBA00004651"/>
    </source>
</evidence>
<evidence type="ECO:0000256" key="8">
    <source>
        <dbReference type="ARBA" id="ARBA00039381"/>
    </source>
</evidence>
<gene>
    <name evidence="10" type="ORF">U14_02376</name>
</gene>
<keyword evidence="4" id="KW-0997">Cell inner membrane</keyword>
<evidence type="ECO:0000313" key="11">
    <source>
        <dbReference type="Proteomes" id="UP000030700"/>
    </source>
</evidence>
<reference evidence="10 11" key="1">
    <citation type="journal article" date="2015" name="PeerJ">
        <title>First genomic representation of candidate bacterial phylum KSB3 points to enhanced environmental sensing as a trigger of wastewater bulking.</title>
        <authorList>
            <person name="Sekiguchi Y."/>
            <person name="Ohashi A."/>
            <person name="Parks D.H."/>
            <person name="Yamauchi T."/>
            <person name="Tyson G.W."/>
            <person name="Hugenholtz P."/>
        </authorList>
    </citation>
    <scope>NUCLEOTIDE SEQUENCE [LARGE SCALE GENOMIC DNA]</scope>
</reference>
<feature type="transmembrane region" description="Helical" evidence="9">
    <location>
        <begin position="79"/>
        <end position="96"/>
    </location>
</feature>
<evidence type="ECO:0000256" key="2">
    <source>
        <dbReference type="ARBA" id="ARBA00022448"/>
    </source>
</evidence>
<keyword evidence="7 9" id="KW-0472">Membrane</keyword>
<dbReference type="CDD" id="cd06579">
    <property type="entry name" value="TM_PBP1_transp_AraH_like"/>
    <property type="match status" value="1"/>
</dbReference>
<keyword evidence="6 9" id="KW-1133">Transmembrane helix</keyword>
<keyword evidence="2" id="KW-0813">Transport</keyword>
<feature type="transmembrane region" description="Helical" evidence="9">
    <location>
        <begin position="224"/>
        <end position="243"/>
    </location>
</feature>
<dbReference type="InterPro" id="IPR001851">
    <property type="entry name" value="ABC_transp_permease"/>
</dbReference>
<keyword evidence="3" id="KW-1003">Cell membrane</keyword>
<protein>
    <recommendedName>
        <fullName evidence="8">Autoinducer 2 import system permease protein LsrD</fullName>
    </recommendedName>
</protein>
<evidence type="ECO:0000256" key="5">
    <source>
        <dbReference type="ARBA" id="ARBA00022692"/>
    </source>
</evidence>
<keyword evidence="5 9" id="KW-0812">Transmembrane</keyword>
<evidence type="ECO:0000256" key="6">
    <source>
        <dbReference type="ARBA" id="ARBA00022989"/>
    </source>
</evidence>
<feature type="transmembrane region" description="Helical" evidence="9">
    <location>
        <begin position="174"/>
        <end position="194"/>
    </location>
</feature>
<dbReference type="GO" id="GO:0022857">
    <property type="term" value="F:transmembrane transporter activity"/>
    <property type="evidence" value="ECO:0007669"/>
    <property type="project" value="InterPro"/>
</dbReference>
<feature type="transmembrane region" description="Helical" evidence="9">
    <location>
        <begin position="135"/>
        <end position="154"/>
    </location>
</feature>